<gene>
    <name evidence="1" type="ORF">E1262_23870</name>
</gene>
<keyword evidence="2" id="KW-1185">Reference proteome</keyword>
<comment type="caution">
    <text evidence="1">The sequence shown here is derived from an EMBL/GenBank/DDBJ whole genome shotgun (WGS) entry which is preliminary data.</text>
</comment>
<dbReference type="Proteomes" id="UP000295217">
    <property type="component" value="Unassembled WGS sequence"/>
</dbReference>
<accession>A0A4R5A4L2</accession>
<evidence type="ECO:0000313" key="1">
    <source>
        <dbReference type="EMBL" id="TDD65856.1"/>
    </source>
</evidence>
<organism evidence="1 2">
    <name type="scientific">Jiangella aurantiaca</name>
    <dbReference type="NCBI Taxonomy" id="2530373"/>
    <lineage>
        <taxon>Bacteria</taxon>
        <taxon>Bacillati</taxon>
        <taxon>Actinomycetota</taxon>
        <taxon>Actinomycetes</taxon>
        <taxon>Jiangellales</taxon>
        <taxon>Jiangellaceae</taxon>
        <taxon>Jiangella</taxon>
    </lineage>
</organism>
<name>A0A4R5A4L2_9ACTN</name>
<dbReference type="Gene3D" id="3.20.20.80">
    <property type="entry name" value="Glycosidases"/>
    <property type="match status" value="1"/>
</dbReference>
<evidence type="ECO:0000313" key="2">
    <source>
        <dbReference type="Proteomes" id="UP000295217"/>
    </source>
</evidence>
<proteinExistence type="predicted"/>
<dbReference type="EMBL" id="SMLB01000046">
    <property type="protein sequence ID" value="TDD65856.1"/>
    <property type="molecule type" value="Genomic_DNA"/>
</dbReference>
<reference evidence="1 2" key="1">
    <citation type="submission" date="2019-02" db="EMBL/GenBank/DDBJ databases">
        <title>Draft genome sequences of novel Actinobacteria.</title>
        <authorList>
            <person name="Sahin N."/>
            <person name="Ay H."/>
            <person name="Saygin H."/>
        </authorList>
    </citation>
    <scope>NUCLEOTIDE SEQUENCE [LARGE SCALE GENOMIC DNA]</scope>
    <source>
        <strain evidence="1 2">8K307</strain>
    </source>
</reference>
<protein>
    <submittedName>
        <fullName evidence="1">Uncharacterized protein</fullName>
    </submittedName>
</protein>
<dbReference type="OrthoDB" id="182870at2"/>
<sequence length="83" mass="8731">MLGRSPRTVLLATAAALPALRTQGNRVVDANGAPVTLRGVSMPAPEQNDVCTDRNSKPISELIDQVRLVIADPSNNAADIARV</sequence>
<dbReference type="RefSeq" id="WP_132106330.1">
    <property type="nucleotide sequence ID" value="NZ_SMLB01000046.1"/>
</dbReference>
<dbReference type="AlphaFoldDB" id="A0A4R5A4L2"/>